<protein>
    <recommendedName>
        <fullName evidence="3">DUF1963 domain-containing protein</fullName>
    </recommendedName>
</protein>
<dbReference type="Pfam" id="PF09234">
    <property type="entry name" value="DUF1963"/>
    <property type="match status" value="1"/>
</dbReference>
<dbReference type="Gene3D" id="2.30.320.10">
    <property type="entry name" value="YwqG-like"/>
    <property type="match status" value="1"/>
</dbReference>
<proteinExistence type="predicted"/>
<dbReference type="EMBL" id="MAEL01000003">
    <property type="protein sequence ID" value="KAF1306077.1"/>
    <property type="molecule type" value="Genomic_DNA"/>
</dbReference>
<accession>A0ABQ6Z2Q5</accession>
<sequence>MTSLREIFPNDEQYQAFKQTEVERIYLSFSRAGENRLTTSKAGGFGYLPKTEAYPRNEQGKPLSLLAQLNFSELPHITPYPTKGLLAFYVDMYDDLIGLDFDEPTNQNGFRVFYFENMDEEAYTKEEIQAFFAEYADEELYGVVNEELKIRGELETQLLTSDSYNFVQIYGMNFYDYLEKHVDEDKVDDVADALFDLGSTGGSALGGYPFFTQEDPRQYAGEVKQTELLFQLDTNNKGIMWGDSGIGNFFISKEDLENKNFSNVWYNWDCY</sequence>
<reference evidence="1 2" key="1">
    <citation type="submission" date="2016-06" db="EMBL/GenBank/DDBJ databases">
        <title>Four novel species of enterococci isolated from chicken manure.</title>
        <authorList>
            <person name="Van Tyne D."/>
        </authorList>
    </citation>
    <scope>NUCLEOTIDE SEQUENCE [LARGE SCALE GENOMIC DNA]</scope>
    <source>
        <strain evidence="1 2">CU12B</strain>
    </source>
</reference>
<dbReference type="InterPro" id="IPR015315">
    <property type="entry name" value="DUF1963"/>
</dbReference>
<dbReference type="InterPro" id="IPR035948">
    <property type="entry name" value="YwqG-like_sf"/>
</dbReference>
<evidence type="ECO:0008006" key="3">
    <source>
        <dbReference type="Google" id="ProtNLM"/>
    </source>
</evidence>
<keyword evidence="2" id="KW-1185">Reference proteome</keyword>
<evidence type="ECO:0000313" key="1">
    <source>
        <dbReference type="EMBL" id="KAF1306077.1"/>
    </source>
</evidence>
<dbReference type="PANTHER" id="PTHR36436:SF6">
    <property type="entry name" value="SLL5081 PROTEIN"/>
    <property type="match status" value="1"/>
</dbReference>
<dbReference type="SUPFAM" id="SSF103032">
    <property type="entry name" value="Hypothetical protein YwqG"/>
    <property type="match status" value="1"/>
</dbReference>
<organism evidence="1 2">
    <name type="scientific">Candidatus Enterococcus willemsii</name>
    <dbReference type="NCBI Taxonomy" id="1857215"/>
    <lineage>
        <taxon>Bacteria</taxon>
        <taxon>Bacillati</taxon>
        <taxon>Bacillota</taxon>
        <taxon>Bacilli</taxon>
        <taxon>Lactobacillales</taxon>
        <taxon>Enterococcaceae</taxon>
        <taxon>Enterococcus</taxon>
    </lineage>
</organism>
<comment type="caution">
    <text evidence="1">The sequence shown here is derived from an EMBL/GenBank/DDBJ whole genome shotgun (WGS) entry which is preliminary data.</text>
</comment>
<dbReference type="Proteomes" id="UP000782705">
    <property type="component" value="Unassembled WGS sequence"/>
</dbReference>
<name>A0ABQ6Z2Q5_9ENTE</name>
<dbReference type="RefSeq" id="WP_161900852.1">
    <property type="nucleotide sequence ID" value="NZ_MAEL01000003.1"/>
</dbReference>
<gene>
    <name evidence="1" type="ORF">BAU17_03020</name>
</gene>
<evidence type="ECO:0000313" key="2">
    <source>
        <dbReference type="Proteomes" id="UP000782705"/>
    </source>
</evidence>
<dbReference type="PANTHER" id="PTHR36436">
    <property type="entry name" value="SLL5081 PROTEIN"/>
    <property type="match status" value="1"/>
</dbReference>